<protein>
    <submittedName>
        <fullName evidence="2">Uncharacterized protein</fullName>
    </submittedName>
</protein>
<keyword evidence="1" id="KW-0472">Membrane</keyword>
<reference evidence="2 3" key="1">
    <citation type="submission" date="2018-12" db="EMBL/GenBank/DDBJ databases">
        <authorList>
            <consortium name="Pathogen Informatics"/>
        </authorList>
    </citation>
    <scope>NUCLEOTIDE SEQUENCE [LARGE SCALE GENOMIC DNA]</scope>
    <source>
        <strain evidence="2 3">NCTC9695</strain>
    </source>
</reference>
<keyword evidence="1" id="KW-0812">Transmembrane</keyword>
<name>A0A3S4HN60_CHRVL</name>
<dbReference type="Proteomes" id="UP000275777">
    <property type="component" value="Chromosome"/>
</dbReference>
<sequence>MLPAAAELSMIALPVVCLACALSLVSSIASCSAWLLAVRSSVLLPSAASCCLASFELLDCRLILSPAMPSATLAAAFGCALSSATSGLAAPFCGFRPTCFRPSASAASLTVFWRLSVA</sequence>
<feature type="transmembrane region" description="Helical" evidence="1">
    <location>
        <begin position="70"/>
        <end position="92"/>
    </location>
</feature>
<dbReference type="EMBL" id="LR134182">
    <property type="protein sequence ID" value="VEB43297.1"/>
    <property type="molecule type" value="Genomic_DNA"/>
</dbReference>
<accession>A0A3S4HN60</accession>
<evidence type="ECO:0000313" key="3">
    <source>
        <dbReference type="Proteomes" id="UP000275777"/>
    </source>
</evidence>
<keyword evidence="1" id="KW-1133">Transmembrane helix</keyword>
<organism evidence="2 3">
    <name type="scientific">Chromobacterium violaceum</name>
    <dbReference type="NCBI Taxonomy" id="536"/>
    <lineage>
        <taxon>Bacteria</taxon>
        <taxon>Pseudomonadati</taxon>
        <taxon>Pseudomonadota</taxon>
        <taxon>Betaproteobacteria</taxon>
        <taxon>Neisseriales</taxon>
        <taxon>Chromobacteriaceae</taxon>
        <taxon>Chromobacterium</taxon>
    </lineage>
</organism>
<evidence type="ECO:0000256" key="1">
    <source>
        <dbReference type="SAM" id="Phobius"/>
    </source>
</evidence>
<evidence type="ECO:0000313" key="2">
    <source>
        <dbReference type="EMBL" id="VEB43297.1"/>
    </source>
</evidence>
<feature type="transmembrane region" description="Helical" evidence="1">
    <location>
        <begin position="37"/>
        <end position="58"/>
    </location>
</feature>
<gene>
    <name evidence="2" type="ORF">NCTC9695_03753</name>
</gene>
<dbReference type="AlphaFoldDB" id="A0A3S4HN60"/>
<proteinExistence type="predicted"/>